<gene>
    <name evidence="10" type="ORF">OVN521_LOCUS15157</name>
    <name evidence="11" type="ORF">UXM345_LOCUS19810</name>
</gene>
<feature type="domain" description="DUF3638" evidence="8">
    <location>
        <begin position="2283"/>
        <end position="2431"/>
    </location>
</feature>
<keyword evidence="5" id="KW-0378">Hydrolase</keyword>
<evidence type="ECO:0000259" key="8">
    <source>
        <dbReference type="Pfam" id="PF12340"/>
    </source>
</evidence>
<dbReference type="InterPro" id="IPR051346">
    <property type="entry name" value="OTU_Deubiquitinase"/>
</dbReference>
<dbReference type="EMBL" id="CAJOBF010002871">
    <property type="protein sequence ID" value="CAF4060613.1"/>
    <property type="molecule type" value="Genomic_DNA"/>
</dbReference>
<feature type="domain" description="DUF3645" evidence="9">
    <location>
        <begin position="2740"/>
        <end position="2771"/>
    </location>
</feature>
<evidence type="ECO:0000256" key="4">
    <source>
        <dbReference type="ARBA" id="ARBA00022786"/>
    </source>
</evidence>
<dbReference type="GO" id="GO:0006508">
    <property type="term" value="P:proteolysis"/>
    <property type="evidence" value="ECO:0007669"/>
    <property type="project" value="UniProtKB-KW"/>
</dbReference>
<dbReference type="EC" id="3.4.19.12" evidence="2"/>
<evidence type="ECO:0000259" key="9">
    <source>
        <dbReference type="Pfam" id="PF12359"/>
    </source>
</evidence>
<feature type="coiled-coil region" evidence="7">
    <location>
        <begin position="1907"/>
        <end position="1934"/>
    </location>
</feature>
<accession>A0A819P5E9</accession>
<evidence type="ECO:0000313" key="11">
    <source>
        <dbReference type="EMBL" id="CAF4060613.1"/>
    </source>
</evidence>
<dbReference type="Proteomes" id="UP000663842">
    <property type="component" value="Unassembled WGS sequence"/>
</dbReference>
<keyword evidence="4" id="KW-0833">Ubl conjugation pathway</keyword>
<keyword evidence="12" id="KW-1185">Reference proteome</keyword>
<evidence type="ECO:0000256" key="3">
    <source>
        <dbReference type="ARBA" id="ARBA00022670"/>
    </source>
</evidence>
<evidence type="ECO:0000313" key="12">
    <source>
        <dbReference type="Proteomes" id="UP000663866"/>
    </source>
</evidence>
<evidence type="ECO:0000256" key="5">
    <source>
        <dbReference type="ARBA" id="ARBA00022801"/>
    </source>
</evidence>
<evidence type="ECO:0000313" key="10">
    <source>
        <dbReference type="EMBL" id="CAF4002937.1"/>
    </source>
</evidence>
<proteinExistence type="predicted"/>
<evidence type="ECO:0000256" key="1">
    <source>
        <dbReference type="ARBA" id="ARBA00000707"/>
    </source>
</evidence>
<protein>
    <recommendedName>
        <fullName evidence="2">ubiquitinyl hydrolase 1</fullName>
        <ecNumber evidence="2">3.4.19.12</ecNumber>
    </recommendedName>
</protein>
<dbReference type="Proteomes" id="UP000663866">
    <property type="component" value="Unassembled WGS sequence"/>
</dbReference>
<sequence length="3559" mass="418529">MNSESESSVENKMENIMVSNDDDLFAIFYGSSMIEKSDIKKPSDREMLHLLLSYLLLKIDAKVERGNIKEVFVMSNEQRDKMKTIFAILNQWFHNLIEVSDIANSSKKNQDVKDHAFVLEERVRNLQLHGIYIVPSGFAKSNWDSFNFKHFLMLERKFNGLYYAATIIESESKESKRLIQIDPISDYQISFRELTTDKISLGLEIENIPSENFDAILFLQLITLRTISGHNSYQQAYLYELILSKLGGQGNVRSEKEFFVNMEEKGFFSLSWTLVKNVFYYLLKKFFGNQEAHSLYIKLIHELQFTLLIRTFDKYKNLASTDKLNYLRSQFLLHEMCNKVAYDTANGHDIRKNIITDYILMVQRAINSNNEKLDEETRNKKLIGQLTFRHNSFENFLPRNLKGLKFIQENITSNCDDSLSGNMVRKQFSFHNLHFENDDINFKIASFSRMLEELTKCYGFNRVIQISHLIEDFVFSIVQRSGFKIDYSGQLSNIELARIIIRITILYYNCSSIIVSEVCPDEDSAYEPTYYTKLVLTMFSLCSMMENLIRNDEIIGPTLKTYMISTELMEDSLKSIISKLALPERKWFDLLKKIEEHFQLFTINANEGSAETCCLFHYSSLQIDMSAEDNTDVFYMLHVLKSHFEDSYNRLEEDFKGITSDNLKKKWHALLFSNNYLPELLIHLRDISYLSQLSLYGFSIKVIKKIRSSLPTDRNIYSRFKCSYRQTPIISELDIKIDSSIDKKRFVDFMLSIKQKQKYQRLITFKYDQKCDSSVTENEIINSQNEKPNNLTRPQYCHLASMQLNDNLKFRFMYVALKNDEINFEMEEKCYLVKQALHKVGVYEEICLLEKEFQNEKFAIALVNKFIEIVLELKEKVTQHKSLGHALDILLYLHDFCSDNVKILIDDCLSELRALLFSHLSGDKLVLNRNVASILSCYYILTFKKIKNIDKKDVLQILKVRILIDENAKLFSFVPSSLYIKTMTTIFELSSNIENTIDNNLNMLDAFVDRSNGLWVKNTNMNFYVKECYYFVPTKGRLFRNGHPVTCLPGQILNTSCYKECFGTKRFLVEVDDRNALGQRLLCYKSRNQQSAVIRISVLANDKIWIEENNRTFVSKTYLDKLPKCLLENSIYYEYERIVFYTHWQENNKIFIENEKKVVKFEIDLNSNEIYSIEHKMYLIPLMNGEFYKSNVLYTIFSQFEDVNYILALKRKQQDSDPAMIYLPRLGFKFKCEGTRIISEDFKDYCLSQYQHINTMLGLSQYLVLEPIVTSNSLIKFNRKIIIPYRPIKDKDTFFSNVIQLDLDKIGNPSYFAYEVDENLKCVNSETTAGSFYLALLYFKTATLDKDLFLEMNGYEACAEILKTCWQNSQYSDTEFNIILKFFENKCPDLEKPWSNYAGKEDEMFKFATHGKNPHHRNTHAIFLRLIYLLLSSYQTDFLIETDIHKKTLYDYFLEKGFVNYHFNFYLISKDRIDKRCRLSLAEERKLLAACVNNYYDCRLSDYYKCISINKELQLVSILPKDYKHFENDFLSTTAMKQCNYEEEVMNGLLKNDFRFRENKICIIPNLFSDWVDMKFELSYFISIYRTALEIEHTDDITKKQFSQFLAYLLFTVSNDHQVFIKMLYIVSLVPKAFRPLPKFLLLRTNEIDFSQKLSLNSYSMKVYETDMPDIPNFDYYSNKKTKGLLWSVLKDEYLDEQCQSIFTVNDLLDPEFKVKLGNRFQTVLRERGIADNSNQLWEILHRKLVTTSKNKELHEFFIYIANQCTEVVNSRSIGYTATNTIGLSAIKISLSIEDIEKQFKRNYSYSKINKNDIIELEWTVKSIDIKGHYQNLKNIFYIQSYYPEKIDFPLHPKNFPEGSTVREAFSNGYGKTFVDDLEESYGQQSSIVKINQNYFFCSIGKPLHGIEILKDLRSDYTNELADLENNLNEMKNYLILDVEKWIQSENSHKYVPENEREPMKRMSIVFENTRKRINSALIERKILPEPLALEPLRERLEQLRNNTAIRQEARNWLNELGTMEANIEEYVNNNDILFKLYLHYHRDNGILSPTIFKLICERRKISVTVYKKLDKPVSELEIIEEYSYCSNESQGHLQFIFNNELFFPIEIEEIEDDNISEKFKKNTIVRGYLQTPIDEIRFKDGYSIDNLTDIFTKYYSEYQKTNTEFLTEIHRNISSIKHESEDTNLFVLHRIIGEKTIPTKKEIFCLLKDIGGIQEFNPFIINQKSLLYEKIKCYLAQETLIQQMARGILLISKYNSLHSENDKDERERILENILTNILIERSYEEDVYPSWLLFEIENNLLIRNNQCSLLQTMLDEQNNCIYQLNMGEGKTSVILILFSEMLADSKQIVRINCLESLMGVMQELLKNKFRRLLQKNIYTMPFSRGVQFSKTNLEKIKKMLTECQNGKHILLVTSEHRLCFQLKKQEMFFEYLRSKDADDYFDWNEYNHQRHTCTTNDKTSSCSLADSQRNLKQTLQLLGYIDDKDKILKCPSEDDEELMKFYSELHNHIKDNDVSSIRTVYNILIDNSKLIKRKRKEKLDLLYSIDEFTFFDILDESDEILRHGKELNYTLGSPYPIDGGETRWEIPFLIFKTIFLDNEIGESLKVASRRDDCPIIFQENFRPASGIGGGIPYVRFVNKKYFVENIMPNLRRKICEALRSRFGQRTTNIVDNQGERLGNYEDFIEGKCFVKEDKIIQFLKGKNQNMLNSLLLVKAWLAHELLYHVMSYRHRVEYGLSEKRKKEVAIPFRGKDLPSENSEFSHSDVMIGFTILSYLYRGLDLEQVKNGLIKLKSDPKQDRDNLLEEWIQTSRNWIDERIQQEKDEFPEWSRSFKTLDLQDEHKIKKVYTYLSRNFSFVQYYLSNFIFPNDTKHYKKKLTGNAHTLAGEGKMKGFSGTDDRNDTMPENVIPKRLTSQEGTNGKMLHILSRKINNKYEANIDLSSAKDLLDQVCTYVKKNKDCYILIDTGAMITEMNNLDVGVYLIKHIDDRFEGIVYFSDQNNNLIVILRNRELIPLATCHIDNKKLFVYLDEVHTRGTDLKLPLTARGIVTLGKSINKDKLMQAIMRLRDLDSKQSIVIWGSKEISADIAMINGIKQSDITSRHVLTWVTYNTIQKNEHDLYPVMNEKLKYVIKSRALEYQTKIRDTPIDSLIAVYVSESLNSIEKSYSITPQELNPGDVLNQYINTYFNYFHPRLKSEIREKTRDEQLLKEIDSNLNDIDRPKMKRMLEIIGNKLPRSMLTTTADYNCDQETERETEEMQRIEIAPVIKQAPATEIIWDFNMVFDTNLQEKGLRGEKGYPQLKELRYCFEFIDTKDLKKLKWPEQVFATKNFIKTIENVDRNNKQYQTDYLRPVNMILIHRTDKQLCFILVSAFEAQSLIALCREKDNPIVSLMHIDDVNGPTMIPINSVILTKEEIINVITVIRLFNGESRYSREEIEEIKTSIAFVDKYCFHNDKQISEQIYNELEYKNYLSNGLMTDRLVARLNSPNEQILIRTEIDYRIDVYSRLHAIIGASIADDVDTVSKLPELIMRLIKIRGKSEKYQKSELRDIFNKNLE</sequence>
<comment type="caution">
    <text evidence="10">The sequence shown here is derived from an EMBL/GenBank/DDBJ whole genome shotgun (WGS) entry which is preliminary data.</text>
</comment>
<evidence type="ECO:0000256" key="7">
    <source>
        <dbReference type="SAM" id="Coils"/>
    </source>
</evidence>
<dbReference type="EMBL" id="CAJOBG010002379">
    <property type="protein sequence ID" value="CAF4002937.1"/>
    <property type="molecule type" value="Genomic_DNA"/>
</dbReference>
<dbReference type="GO" id="GO:0004843">
    <property type="term" value="F:cysteine-type deubiquitinase activity"/>
    <property type="evidence" value="ECO:0007669"/>
    <property type="project" value="UniProtKB-EC"/>
</dbReference>
<reference evidence="10" key="1">
    <citation type="submission" date="2021-02" db="EMBL/GenBank/DDBJ databases">
        <authorList>
            <person name="Nowell W R."/>
        </authorList>
    </citation>
    <scope>NUCLEOTIDE SEQUENCE</scope>
</reference>
<evidence type="ECO:0000256" key="6">
    <source>
        <dbReference type="ARBA" id="ARBA00022807"/>
    </source>
</evidence>
<keyword evidence="3" id="KW-0645">Protease</keyword>
<comment type="catalytic activity">
    <reaction evidence="1">
        <text>Thiol-dependent hydrolysis of ester, thioester, amide, peptide and isopeptide bonds formed by the C-terminal Gly of ubiquitin (a 76-residue protein attached to proteins as an intracellular targeting signal).</text>
        <dbReference type="EC" id="3.4.19.12"/>
    </reaction>
</comment>
<dbReference type="Pfam" id="PF12340">
    <property type="entry name" value="DUF3638"/>
    <property type="match status" value="2"/>
</dbReference>
<feature type="domain" description="DUF3638" evidence="8">
    <location>
        <begin position="2540"/>
        <end position="2589"/>
    </location>
</feature>
<dbReference type="InterPro" id="IPR022099">
    <property type="entry name" value="DUF3638"/>
</dbReference>
<name>A0A819P5E9_9BILA</name>
<evidence type="ECO:0000256" key="2">
    <source>
        <dbReference type="ARBA" id="ARBA00012759"/>
    </source>
</evidence>
<dbReference type="InterPro" id="IPR022105">
    <property type="entry name" value="DUF3645"/>
</dbReference>
<organism evidence="10 12">
    <name type="scientific">Rotaria magnacalcarata</name>
    <dbReference type="NCBI Taxonomy" id="392030"/>
    <lineage>
        <taxon>Eukaryota</taxon>
        <taxon>Metazoa</taxon>
        <taxon>Spiralia</taxon>
        <taxon>Gnathifera</taxon>
        <taxon>Rotifera</taxon>
        <taxon>Eurotatoria</taxon>
        <taxon>Bdelloidea</taxon>
        <taxon>Philodinida</taxon>
        <taxon>Philodinidae</taxon>
        <taxon>Rotaria</taxon>
    </lineage>
</organism>
<dbReference type="PANTHER" id="PTHR13367">
    <property type="entry name" value="UBIQUITIN THIOESTERASE"/>
    <property type="match status" value="1"/>
</dbReference>
<keyword evidence="7" id="KW-0175">Coiled coil</keyword>
<dbReference type="Pfam" id="PF12359">
    <property type="entry name" value="DUF3645"/>
    <property type="match status" value="1"/>
</dbReference>
<keyword evidence="6" id="KW-0788">Thiol protease</keyword>